<dbReference type="EMBL" id="CALNXJ010000028">
    <property type="protein sequence ID" value="CAH3133979.1"/>
    <property type="molecule type" value="Genomic_DNA"/>
</dbReference>
<evidence type="ECO:0000313" key="2">
    <source>
        <dbReference type="Proteomes" id="UP001159428"/>
    </source>
</evidence>
<accession>A0AAU9X215</accession>
<proteinExistence type="predicted"/>
<organism evidence="1 2">
    <name type="scientific">Pocillopora meandrina</name>
    <dbReference type="NCBI Taxonomy" id="46732"/>
    <lineage>
        <taxon>Eukaryota</taxon>
        <taxon>Metazoa</taxon>
        <taxon>Cnidaria</taxon>
        <taxon>Anthozoa</taxon>
        <taxon>Hexacorallia</taxon>
        <taxon>Scleractinia</taxon>
        <taxon>Astrocoeniina</taxon>
        <taxon>Pocilloporidae</taxon>
        <taxon>Pocillopora</taxon>
    </lineage>
</organism>
<keyword evidence="2" id="KW-1185">Reference proteome</keyword>
<dbReference type="Proteomes" id="UP001159428">
    <property type="component" value="Unassembled WGS sequence"/>
</dbReference>
<dbReference type="AlphaFoldDB" id="A0AAU9X215"/>
<name>A0AAU9X215_9CNID</name>
<protein>
    <submittedName>
        <fullName evidence="1">Uncharacterized protein</fullName>
    </submittedName>
</protein>
<reference evidence="1 2" key="1">
    <citation type="submission" date="2022-05" db="EMBL/GenBank/DDBJ databases">
        <authorList>
            <consortium name="Genoscope - CEA"/>
            <person name="William W."/>
        </authorList>
    </citation>
    <scope>NUCLEOTIDE SEQUENCE [LARGE SCALE GENOMIC DNA]</scope>
</reference>
<sequence length="93" mass="10480">MIVNKHMDDLINMAPVYSNHGLRGLRQLYDLVEVHVRGVKALEVPSESYVMHQELDARKRAACAGKLQSTARPTILKEQTALERPTLCLITIL</sequence>
<comment type="caution">
    <text evidence="1">The sequence shown here is derived from an EMBL/GenBank/DDBJ whole genome shotgun (WGS) entry which is preliminary data.</text>
</comment>
<evidence type="ECO:0000313" key="1">
    <source>
        <dbReference type="EMBL" id="CAH3133979.1"/>
    </source>
</evidence>
<gene>
    <name evidence="1" type="ORF">PMEA_00015628</name>
</gene>